<evidence type="ECO:0000259" key="3">
    <source>
        <dbReference type="PROSITE" id="PS50215"/>
    </source>
</evidence>
<dbReference type="OrthoDB" id="5951731at2759"/>
<feature type="binding site" evidence="2">
    <location>
        <position position="223"/>
    </location>
    <ligand>
        <name>Zn(2+)</name>
        <dbReference type="ChEBI" id="CHEBI:29105"/>
        <note>catalytic</note>
    </ligand>
</feature>
<keyword evidence="2" id="KW-0862">Zinc</keyword>
<dbReference type="Gene3D" id="3.40.390.10">
    <property type="entry name" value="Collagenase (Catalytic Domain)"/>
    <property type="match status" value="1"/>
</dbReference>
<dbReference type="PROSITE" id="PS50215">
    <property type="entry name" value="ADAM_MEPRO"/>
    <property type="match status" value="1"/>
</dbReference>
<comment type="caution">
    <text evidence="2">Lacks conserved residue(s) required for the propagation of feature annotation.</text>
</comment>
<feature type="non-terminal residue" evidence="4">
    <location>
        <position position="1"/>
    </location>
</feature>
<dbReference type="GO" id="GO:0005886">
    <property type="term" value="C:plasma membrane"/>
    <property type="evidence" value="ECO:0007669"/>
    <property type="project" value="TreeGrafter"/>
</dbReference>
<evidence type="ECO:0000313" key="5">
    <source>
        <dbReference type="Proteomes" id="UP000824540"/>
    </source>
</evidence>
<dbReference type="EMBL" id="JAFBMS010000003">
    <property type="protein sequence ID" value="KAG9354009.1"/>
    <property type="molecule type" value="Genomic_DNA"/>
</dbReference>
<feature type="binding site" evidence="2">
    <location>
        <position position="229"/>
    </location>
    <ligand>
        <name>Zn(2+)</name>
        <dbReference type="ChEBI" id="CHEBI:29105"/>
        <note>catalytic</note>
    </ligand>
</feature>
<dbReference type="Proteomes" id="UP000824540">
    <property type="component" value="Unassembled WGS sequence"/>
</dbReference>
<dbReference type="PANTHER" id="PTHR11905:SF32">
    <property type="entry name" value="DISINTEGRIN AND METALLOPROTEINASE DOMAIN-CONTAINING PROTEIN 28"/>
    <property type="match status" value="1"/>
</dbReference>
<feature type="binding site" evidence="2">
    <location>
        <position position="219"/>
    </location>
    <ligand>
        <name>Zn(2+)</name>
        <dbReference type="ChEBI" id="CHEBI:29105"/>
        <note>catalytic</note>
    </ligand>
</feature>
<dbReference type="Pfam" id="PF01421">
    <property type="entry name" value="Reprolysin"/>
    <property type="match status" value="1"/>
</dbReference>
<reference evidence="4" key="1">
    <citation type="thesis" date="2021" institute="BYU ScholarsArchive" country="Provo, UT, USA">
        <title>Applications of and Algorithms for Genome Assembly and Genomic Analyses with an Emphasis on Marine Teleosts.</title>
        <authorList>
            <person name="Pickett B.D."/>
        </authorList>
    </citation>
    <scope>NUCLEOTIDE SEQUENCE</scope>
    <source>
        <strain evidence="4">HI-2016</strain>
    </source>
</reference>
<dbReference type="GO" id="GO:0004222">
    <property type="term" value="F:metalloendopeptidase activity"/>
    <property type="evidence" value="ECO:0007669"/>
    <property type="project" value="InterPro"/>
</dbReference>
<accession>A0A8T2PRQ8</accession>
<dbReference type="InterPro" id="IPR024079">
    <property type="entry name" value="MetalloPept_cat_dom_sf"/>
</dbReference>
<comment type="caution">
    <text evidence="4">The sequence shown here is derived from an EMBL/GenBank/DDBJ whole genome shotgun (WGS) entry which is preliminary data.</text>
</comment>
<keyword evidence="1 2" id="KW-1015">Disulfide bond</keyword>
<dbReference type="PANTHER" id="PTHR11905">
    <property type="entry name" value="ADAM A DISINTEGRIN AND METALLOPROTEASE DOMAIN"/>
    <property type="match status" value="1"/>
</dbReference>
<proteinExistence type="predicted"/>
<feature type="domain" description="Peptidase M12B" evidence="3">
    <location>
        <begin position="84"/>
        <end position="280"/>
    </location>
</feature>
<name>A0A8T2PRQ8_9TELE</name>
<dbReference type="FunFam" id="3.40.390.10:FF:000002">
    <property type="entry name" value="Disintegrin and metalloproteinase domain-containing protein 22"/>
    <property type="match status" value="1"/>
</dbReference>
<feature type="active site" evidence="2">
    <location>
        <position position="220"/>
    </location>
</feature>
<evidence type="ECO:0000256" key="2">
    <source>
        <dbReference type="PROSITE-ProRule" id="PRU00276"/>
    </source>
</evidence>
<gene>
    <name evidence="4" type="ORF">JZ751_012133</name>
</gene>
<dbReference type="CDD" id="cd04269">
    <property type="entry name" value="ZnMc_adamalysin_II_like"/>
    <property type="match status" value="1"/>
</dbReference>
<feature type="disulfide bond" evidence="2">
    <location>
        <begin position="195"/>
        <end position="275"/>
    </location>
</feature>
<dbReference type="InterPro" id="IPR001590">
    <property type="entry name" value="Peptidase_M12B"/>
</dbReference>
<evidence type="ECO:0000313" key="4">
    <source>
        <dbReference type="EMBL" id="KAG9354009.1"/>
    </source>
</evidence>
<dbReference type="GO" id="GO:0006508">
    <property type="term" value="P:proteolysis"/>
    <property type="evidence" value="ECO:0007669"/>
    <property type="project" value="InterPro"/>
</dbReference>
<dbReference type="SUPFAM" id="SSF55486">
    <property type="entry name" value="Metalloproteases ('zincins'), catalytic domain"/>
    <property type="match status" value="1"/>
</dbReference>
<protein>
    <recommendedName>
        <fullName evidence="3">Peptidase M12B domain-containing protein</fullName>
    </recommendedName>
</protein>
<sequence>MNDSESAVSISTCNGLRGYLRIESQQYLIEPLADDDTGDHALRTFKNPVSTCGVTSSSWDAPHPTGRTAGKTKTSATSFLEEKKYVELFIVVDHREYQRLRRDLNAVRGRIFQMVNFANMVYQQLNTSIVLVGMEVWSDRDRIEVVESPGQTLNHFETWRNRVLMKNKPHDNAQLITGMEFEGATVGMAFVGGVCTIQSVGVVQDHNSQVIPVAATLAHEIGHNLGMRHDSEGCSCGQGKACIMAAVLSRQVPRLFSSCSSRGYGEFLRVDTPGCLFDRPDIVLVSDSLCGNGVVDPGEECDCGAEE</sequence>
<organism evidence="4 5">
    <name type="scientific">Albula glossodonta</name>
    <name type="common">roundjaw bonefish</name>
    <dbReference type="NCBI Taxonomy" id="121402"/>
    <lineage>
        <taxon>Eukaryota</taxon>
        <taxon>Metazoa</taxon>
        <taxon>Chordata</taxon>
        <taxon>Craniata</taxon>
        <taxon>Vertebrata</taxon>
        <taxon>Euteleostomi</taxon>
        <taxon>Actinopterygii</taxon>
        <taxon>Neopterygii</taxon>
        <taxon>Teleostei</taxon>
        <taxon>Albuliformes</taxon>
        <taxon>Albulidae</taxon>
        <taxon>Albula</taxon>
    </lineage>
</organism>
<dbReference type="InterPro" id="IPR034027">
    <property type="entry name" value="Reprolysin_adamalysin"/>
</dbReference>
<keyword evidence="5" id="KW-1185">Reference proteome</keyword>
<dbReference type="GO" id="GO:0046872">
    <property type="term" value="F:metal ion binding"/>
    <property type="evidence" value="ECO:0007669"/>
    <property type="project" value="UniProtKB-KW"/>
</dbReference>
<keyword evidence="2" id="KW-0479">Metal-binding</keyword>
<evidence type="ECO:0000256" key="1">
    <source>
        <dbReference type="ARBA" id="ARBA00023157"/>
    </source>
</evidence>
<dbReference type="AlphaFoldDB" id="A0A8T2PRQ8"/>